<dbReference type="Proteomes" id="UP000285456">
    <property type="component" value="Unassembled WGS sequence"/>
</dbReference>
<dbReference type="AlphaFoldDB" id="A0A417Y949"/>
<evidence type="ECO:0000313" key="5">
    <source>
        <dbReference type="EMBL" id="RHW29239.1"/>
    </source>
</evidence>
<keyword evidence="3" id="KW-0949">S-adenosyl-L-methionine</keyword>
<dbReference type="InterPro" id="IPR013216">
    <property type="entry name" value="Methyltransf_11"/>
</dbReference>
<accession>A0A417Y949</accession>
<keyword evidence="1 5" id="KW-0489">Methyltransferase</keyword>
<dbReference type="OrthoDB" id="9791837at2"/>
<dbReference type="PANTHER" id="PTHR43464:SF19">
    <property type="entry name" value="UBIQUINONE BIOSYNTHESIS O-METHYLTRANSFERASE, MITOCHONDRIAL"/>
    <property type="match status" value="1"/>
</dbReference>
<feature type="domain" description="Methyltransferase type 11" evidence="4">
    <location>
        <begin position="47"/>
        <end position="141"/>
    </location>
</feature>
<comment type="caution">
    <text evidence="5">The sequence shown here is derived from an EMBL/GenBank/DDBJ whole genome shotgun (WGS) entry which is preliminary data.</text>
</comment>
<keyword evidence="6" id="KW-1185">Reference proteome</keyword>
<dbReference type="InterPro" id="IPR029063">
    <property type="entry name" value="SAM-dependent_MTases_sf"/>
</dbReference>
<name>A0A417Y949_9BACI</name>
<evidence type="ECO:0000256" key="1">
    <source>
        <dbReference type="ARBA" id="ARBA00022603"/>
    </source>
</evidence>
<gene>
    <name evidence="5" type="ORF">D1B32_23215</name>
</gene>
<evidence type="ECO:0000256" key="2">
    <source>
        <dbReference type="ARBA" id="ARBA00022679"/>
    </source>
</evidence>
<keyword evidence="2 5" id="KW-0808">Transferase</keyword>
<protein>
    <submittedName>
        <fullName evidence="5">Class I SAM-dependent methyltransferase</fullName>
    </submittedName>
</protein>
<proteinExistence type="predicted"/>
<reference evidence="5 6" key="1">
    <citation type="journal article" date="2007" name="Int. J. Syst. Evol. Microbiol.">
        <title>Oceanobacillus profundus sp. nov., isolated from a deep-sea sediment core.</title>
        <authorList>
            <person name="Kim Y.G."/>
            <person name="Choi D.H."/>
            <person name="Hyun S."/>
            <person name="Cho B.C."/>
        </authorList>
    </citation>
    <scope>NUCLEOTIDE SEQUENCE [LARGE SCALE GENOMIC DNA]</scope>
    <source>
        <strain evidence="5 6">DSM 18246</strain>
    </source>
</reference>
<sequence length="245" mass="28755">MKQNKYDDAHFFAGYEKMPRSLKGLESAGEWPLLKKLLPELKDKRILDLGCGFGWHCRYARKEQAHSVVGIDISEKMLQRARELTDDPHIAYRKIPMEDIHFAADSFDVVFSSLAFHYVRAFKAICIKVHDCLTSGGKFVFSVEHPVFTARAEQDWWYDEHGNRLHWPIDHYQHEGIRHTPFLTEDVIKYHRTLATYINTLVDAGFMIKTVEETFATEEMIQKNPAMFDENRRPMFLLIRAEKMM</sequence>
<organism evidence="5 6">
    <name type="scientific">Oceanobacillus profundus</name>
    <dbReference type="NCBI Taxonomy" id="372463"/>
    <lineage>
        <taxon>Bacteria</taxon>
        <taxon>Bacillati</taxon>
        <taxon>Bacillota</taxon>
        <taxon>Bacilli</taxon>
        <taxon>Bacillales</taxon>
        <taxon>Bacillaceae</taxon>
        <taxon>Oceanobacillus</taxon>
    </lineage>
</organism>
<evidence type="ECO:0000259" key="4">
    <source>
        <dbReference type="Pfam" id="PF08241"/>
    </source>
</evidence>
<dbReference type="EMBL" id="QWEH01000034">
    <property type="protein sequence ID" value="RHW29239.1"/>
    <property type="molecule type" value="Genomic_DNA"/>
</dbReference>
<dbReference type="Pfam" id="PF08241">
    <property type="entry name" value="Methyltransf_11"/>
    <property type="match status" value="1"/>
</dbReference>
<evidence type="ECO:0000313" key="6">
    <source>
        <dbReference type="Proteomes" id="UP000285456"/>
    </source>
</evidence>
<dbReference type="GO" id="GO:0008757">
    <property type="term" value="F:S-adenosylmethionine-dependent methyltransferase activity"/>
    <property type="evidence" value="ECO:0007669"/>
    <property type="project" value="InterPro"/>
</dbReference>
<dbReference type="SUPFAM" id="SSF53335">
    <property type="entry name" value="S-adenosyl-L-methionine-dependent methyltransferases"/>
    <property type="match status" value="1"/>
</dbReference>
<dbReference type="GO" id="GO:0032259">
    <property type="term" value="P:methylation"/>
    <property type="evidence" value="ECO:0007669"/>
    <property type="project" value="UniProtKB-KW"/>
</dbReference>
<dbReference type="CDD" id="cd02440">
    <property type="entry name" value="AdoMet_MTases"/>
    <property type="match status" value="1"/>
</dbReference>
<dbReference type="RefSeq" id="WP_118890489.1">
    <property type="nucleotide sequence ID" value="NZ_PHUT01000014.1"/>
</dbReference>
<evidence type="ECO:0000256" key="3">
    <source>
        <dbReference type="ARBA" id="ARBA00022691"/>
    </source>
</evidence>
<dbReference type="PANTHER" id="PTHR43464">
    <property type="entry name" value="METHYLTRANSFERASE"/>
    <property type="match status" value="1"/>
</dbReference>
<dbReference type="Gene3D" id="3.40.50.150">
    <property type="entry name" value="Vaccinia Virus protein VP39"/>
    <property type="match status" value="1"/>
</dbReference>